<gene>
    <name evidence="1" type="ORF">CJ030_MR3G019073</name>
</gene>
<reference evidence="1 2" key="1">
    <citation type="journal article" date="2019" name="Plant Biotechnol. J.">
        <title>The red bayberry genome and genetic basis of sex determination.</title>
        <authorList>
            <person name="Jia H.M."/>
            <person name="Jia H.J."/>
            <person name="Cai Q.L."/>
            <person name="Wang Y."/>
            <person name="Zhao H.B."/>
            <person name="Yang W.F."/>
            <person name="Wang G.Y."/>
            <person name="Li Y.H."/>
            <person name="Zhan D.L."/>
            <person name="Shen Y.T."/>
            <person name="Niu Q.F."/>
            <person name="Chang L."/>
            <person name="Qiu J."/>
            <person name="Zhao L."/>
            <person name="Xie H.B."/>
            <person name="Fu W.Y."/>
            <person name="Jin J."/>
            <person name="Li X.W."/>
            <person name="Jiao Y."/>
            <person name="Zhou C.C."/>
            <person name="Tu T."/>
            <person name="Chai C.Y."/>
            <person name="Gao J.L."/>
            <person name="Fan L.J."/>
            <person name="van de Weg E."/>
            <person name="Wang J.Y."/>
            <person name="Gao Z.S."/>
        </authorList>
    </citation>
    <scope>NUCLEOTIDE SEQUENCE [LARGE SCALE GENOMIC DNA]</scope>
    <source>
        <tissue evidence="1">Leaves</tissue>
    </source>
</reference>
<dbReference type="Proteomes" id="UP000516437">
    <property type="component" value="Chromosome 3"/>
</dbReference>
<accession>A0A6A1W8E1</accession>
<protein>
    <submittedName>
        <fullName evidence="1">Uncharacterized protein</fullName>
    </submittedName>
</protein>
<keyword evidence="2" id="KW-1185">Reference proteome</keyword>
<dbReference type="EMBL" id="RXIC02000021">
    <property type="protein sequence ID" value="KAB1220327.1"/>
    <property type="molecule type" value="Genomic_DNA"/>
</dbReference>
<dbReference type="OrthoDB" id="441444at2759"/>
<dbReference type="AlphaFoldDB" id="A0A6A1W8E1"/>
<sequence>MTDSGPVISGTDTLPVSIFGKEMERKKMEGETMAMKTKFVKNYNVEELGHKLRKLSPEGKKSGEWWFSLGELSDRLMKLREIDKKEYNDSV</sequence>
<comment type="caution">
    <text evidence="1">The sequence shown here is derived from an EMBL/GenBank/DDBJ whole genome shotgun (WGS) entry which is preliminary data.</text>
</comment>
<name>A0A6A1W8E1_9ROSI</name>
<organism evidence="1 2">
    <name type="scientific">Morella rubra</name>
    <name type="common">Chinese bayberry</name>
    <dbReference type="NCBI Taxonomy" id="262757"/>
    <lineage>
        <taxon>Eukaryota</taxon>
        <taxon>Viridiplantae</taxon>
        <taxon>Streptophyta</taxon>
        <taxon>Embryophyta</taxon>
        <taxon>Tracheophyta</taxon>
        <taxon>Spermatophyta</taxon>
        <taxon>Magnoliopsida</taxon>
        <taxon>eudicotyledons</taxon>
        <taxon>Gunneridae</taxon>
        <taxon>Pentapetalae</taxon>
        <taxon>rosids</taxon>
        <taxon>fabids</taxon>
        <taxon>Fagales</taxon>
        <taxon>Myricaceae</taxon>
        <taxon>Morella</taxon>
    </lineage>
</organism>
<evidence type="ECO:0000313" key="2">
    <source>
        <dbReference type="Proteomes" id="UP000516437"/>
    </source>
</evidence>
<dbReference type="PANTHER" id="PTHR47546:SF3">
    <property type="entry name" value="30S RIBOSOMAL PROTEIN S15, CHLOROPLASTIC"/>
    <property type="match status" value="1"/>
</dbReference>
<proteinExistence type="predicted"/>
<evidence type="ECO:0000313" key="1">
    <source>
        <dbReference type="EMBL" id="KAB1220327.1"/>
    </source>
</evidence>
<dbReference type="PANTHER" id="PTHR47546">
    <property type="entry name" value="S15/NS1, RNA-BINDING PROTEIN"/>
    <property type="match status" value="1"/>
</dbReference>